<name>A0A1F6W701_9BACT</name>
<evidence type="ECO:0000256" key="2">
    <source>
        <dbReference type="ARBA" id="ARBA00022840"/>
    </source>
</evidence>
<dbReference type="GO" id="GO:0005524">
    <property type="term" value="F:ATP binding"/>
    <property type="evidence" value="ECO:0007669"/>
    <property type="project" value="UniProtKB-KW"/>
</dbReference>
<evidence type="ECO:0000256" key="1">
    <source>
        <dbReference type="ARBA" id="ARBA00022741"/>
    </source>
</evidence>
<comment type="caution">
    <text evidence="4">The sequence shown here is derived from an EMBL/GenBank/DDBJ whole genome shotgun (WGS) entry which is preliminary data.</text>
</comment>
<gene>
    <name evidence="4" type="ORF">A3D42_00145</name>
</gene>
<dbReference type="InterPro" id="IPR027417">
    <property type="entry name" value="P-loop_NTPase"/>
</dbReference>
<organism evidence="4 5">
    <name type="scientific">Candidatus Nomurabacteria bacterium RIFCSPHIGHO2_02_FULL_41_18</name>
    <dbReference type="NCBI Taxonomy" id="1801754"/>
    <lineage>
        <taxon>Bacteria</taxon>
        <taxon>Candidatus Nomuraibacteriota</taxon>
    </lineage>
</organism>
<evidence type="ECO:0000256" key="3">
    <source>
        <dbReference type="ARBA" id="ARBA00023125"/>
    </source>
</evidence>
<reference evidence="4 5" key="1">
    <citation type="journal article" date="2016" name="Nat. Commun.">
        <title>Thousands of microbial genomes shed light on interconnected biogeochemical processes in an aquifer system.</title>
        <authorList>
            <person name="Anantharaman K."/>
            <person name="Brown C.T."/>
            <person name="Hug L.A."/>
            <person name="Sharon I."/>
            <person name="Castelle C.J."/>
            <person name="Probst A.J."/>
            <person name="Thomas B.C."/>
            <person name="Singh A."/>
            <person name="Wilkins M.J."/>
            <person name="Karaoz U."/>
            <person name="Brodie E.L."/>
            <person name="Williams K.H."/>
            <person name="Hubbard S.S."/>
            <person name="Banfield J.F."/>
        </authorList>
    </citation>
    <scope>NUCLEOTIDE SEQUENCE [LARGE SCALE GENOMIC DNA]</scope>
</reference>
<accession>A0A1F6W701</accession>
<keyword evidence="1" id="KW-0547">Nucleotide-binding</keyword>
<dbReference type="PANTHER" id="PTHR30580">
    <property type="entry name" value="PRIMOSOMAL PROTEIN N"/>
    <property type="match status" value="1"/>
</dbReference>
<dbReference type="EMBL" id="MFUE01000012">
    <property type="protein sequence ID" value="OGI77683.1"/>
    <property type="molecule type" value="Genomic_DNA"/>
</dbReference>
<dbReference type="Proteomes" id="UP000177777">
    <property type="component" value="Unassembled WGS sequence"/>
</dbReference>
<keyword evidence="3" id="KW-0238">DNA-binding</keyword>
<sequence length="656" mass="74205">MKVVSVIPLKKGIPVGNLAYFTALSIPEGHVVSVPIKNKKILALVSKVEELSEAKGNIKNMNFNLRKVAEDKGPSIFQKEFISATLDAAEYFVEDKGLVITCLIPNIFMEDYDKISEIIKKIKKEMPQNIATVPIEIKPEKLLFQAPLEDRISAYKTMIRESFARGKSVFIICGTETCIEIFSEALSKGIGEFAFAMHSGINKKKNMKNCQKILSSTHPVLIVGTTPFLAIPRNDLGTVILEEENGNGYIPLGQTHLDFRIFAEIFASKMNARFIMSSDLLRFETIARKDTENINPLHPLSFRTDLKIKMEILSQKSEKNKWGGFKVLKEESMLQVFSALREKKNVFIFSLRKGLSTMTVCRDCGNTVSCGECESVLVLYTSKDGKKRMFVCNKCGAEKNADILCDVCGGWNLIPLGIGIETVLEYLRESLGREKDLGKTKIFKLDRESAGNKNGAKKIAEGFSKSSGAILVGTEMALYYLREKVPLSVIASFDSLWSIPNFKMGEKILRILLDISDKTEEKLIIQVKNIQDKTLLALKEGNLWPLIREDIENRKILHYPPFKRFIKTTFLGKKSEVLETRERLKEIFKEYEPEIFSGFIPRIKDKYSANMLLKINPERWSLPSLLTGGNIDRNLSQKLRSLPRNFKIKVDPEDLL</sequence>
<dbReference type="GO" id="GO:0006302">
    <property type="term" value="P:double-strand break repair"/>
    <property type="evidence" value="ECO:0007669"/>
    <property type="project" value="TreeGrafter"/>
</dbReference>
<dbReference type="PANTHER" id="PTHR30580:SF0">
    <property type="entry name" value="PRIMOSOMAL PROTEIN N"/>
    <property type="match status" value="1"/>
</dbReference>
<evidence type="ECO:0000313" key="5">
    <source>
        <dbReference type="Proteomes" id="UP000177777"/>
    </source>
</evidence>
<dbReference type="GO" id="GO:0006310">
    <property type="term" value="P:DNA recombination"/>
    <property type="evidence" value="ECO:0007669"/>
    <property type="project" value="TreeGrafter"/>
</dbReference>
<protein>
    <recommendedName>
        <fullName evidence="6">Primosomal protein N' 3' DNA-binding domain-containing protein</fullName>
    </recommendedName>
</protein>
<dbReference type="GO" id="GO:0003677">
    <property type="term" value="F:DNA binding"/>
    <property type="evidence" value="ECO:0007669"/>
    <property type="project" value="UniProtKB-KW"/>
</dbReference>
<evidence type="ECO:0000313" key="4">
    <source>
        <dbReference type="EMBL" id="OGI77683.1"/>
    </source>
</evidence>
<dbReference type="GO" id="GO:0043138">
    <property type="term" value="F:3'-5' DNA helicase activity"/>
    <property type="evidence" value="ECO:0007669"/>
    <property type="project" value="TreeGrafter"/>
</dbReference>
<dbReference type="Gene3D" id="3.40.50.300">
    <property type="entry name" value="P-loop containing nucleotide triphosphate hydrolases"/>
    <property type="match status" value="1"/>
</dbReference>
<dbReference type="AlphaFoldDB" id="A0A1F6W701"/>
<dbReference type="STRING" id="1801754.A3D42_00145"/>
<dbReference type="GO" id="GO:0006270">
    <property type="term" value="P:DNA replication initiation"/>
    <property type="evidence" value="ECO:0007669"/>
    <property type="project" value="TreeGrafter"/>
</dbReference>
<keyword evidence="2" id="KW-0067">ATP-binding</keyword>
<evidence type="ECO:0008006" key="6">
    <source>
        <dbReference type="Google" id="ProtNLM"/>
    </source>
</evidence>
<proteinExistence type="predicted"/>